<keyword evidence="5 8" id="KW-0233">DNA recombination</keyword>
<dbReference type="HAMAP" id="MF_03100">
    <property type="entry name" value="Endonuc_su_Slx1"/>
    <property type="match status" value="1"/>
</dbReference>
<evidence type="ECO:0000256" key="8">
    <source>
        <dbReference type="HAMAP-Rule" id="MF_03100"/>
    </source>
</evidence>
<sequence length="346" mass="39277">MVVQPKPIPALYTVYILRSSVRHSSLYIGSTPNPPRRLSQHNGKVIGGAARTARPSLRPWEMVGLVSGFPSMTAALRFEWALTNPHISLHIPTGSRISFSTQRKRNGQLKRPSKSLSSILQNLHLLLRVPSFDRWPLKVHFFAPEVYSAWQKWCATEPEKLRDTLEVTTDFDPNPPPSASPKQPTLKTKKQVEDEQDTTPREKWGIETLPVDYKPMKEYVEKAKEVFEFERQGNCIVCHETMEPGEGLYVICPNTECEGVGHLSCWSRHLLPGQENDTDGEGEDDDDILPIRGKCPKCTGDVHWIDMMKELTLRQRGEQEVEKLLKKRKPRATKSKAKADSDSDES</sequence>
<comment type="caution">
    <text evidence="11">The sequence shown here is derived from an EMBL/GenBank/DDBJ whole genome shotgun (WGS) entry which is preliminary data.</text>
</comment>
<feature type="compositionally biased region" description="Basic and acidic residues" evidence="9">
    <location>
        <begin position="337"/>
        <end position="346"/>
    </location>
</feature>
<evidence type="ECO:0000256" key="7">
    <source>
        <dbReference type="ARBA" id="ARBA00023242"/>
    </source>
</evidence>
<dbReference type="InterPro" id="IPR013083">
    <property type="entry name" value="Znf_RING/FYVE/PHD"/>
</dbReference>
<evidence type="ECO:0000256" key="2">
    <source>
        <dbReference type="ARBA" id="ARBA00022759"/>
    </source>
</evidence>
<dbReference type="GO" id="GO:0017108">
    <property type="term" value="F:5'-flap endonuclease activity"/>
    <property type="evidence" value="ECO:0007669"/>
    <property type="project" value="InterPro"/>
</dbReference>
<dbReference type="GO" id="GO:0000724">
    <property type="term" value="P:double-strand break repair via homologous recombination"/>
    <property type="evidence" value="ECO:0007669"/>
    <property type="project" value="TreeGrafter"/>
</dbReference>
<dbReference type="GO" id="GO:0008821">
    <property type="term" value="F:crossover junction DNA endonuclease activity"/>
    <property type="evidence" value="ECO:0007669"/>
    <property type="project" value="TreeGrafter"/>
</dbReference>
<accession>A0AAN6WWX1</accession>
<comment type="cofactor">
    <cofactor evidence="8">
        <name>a divalent metal cation</name>
        <dbReference type="ChEBI" id="CHEBI:60240"/>
    </cofactor>
</comment>
<dbReference type="InterPro" id="IPR048749">
    <property type="entry name" value="SLX1_C"/>
</dbReference>
<keyword evidence="1 8" id="KW-0540">Nuclease</keyword>
<evidence type="ECO:0000256" key="3">
    <source>
        <dbReference type="ARBA" id="ARBA00022763"/>
    </source>
</evidence>
<evidence type="ECO:0000256" key="4">
    <source>
        <dbReference type="ARBA" id="ARBA00022801"/>
    </source>
</evidence>
<evidence type="ECO:0000256" key="1">
    <source>
        <dbReference type="ARBA" id="ARBA00022722"/>
    </source>
</evidence>
<evidence type="ECO:0000313" key="12">
    <source>
        <dbReference type="Proteomes" id="UP001302126"/>
    </source>
</evidence>
<organism evidence="11 12">
    <name type="scientific">Podospora australis</name>
    <dbReference type="NCBI Taxonomy" id="1536484"/>
    <lineage>
        <taxon>Eukaryota</taxon>
        <taxon>Fungi</taxon>
        <taxon>Dikarya</taxon>
        <taxon>Ascomycota</taxon>
        <taxon>Pezizomycotina</taxon>
        <taxon>Sordariomycetes</taxon>
        <taxon>Sordariomycetidae</taxon>
        <taxon>Sordariales</taxon>
        <taxon>Podosporaceae</taxon>
        <taxon>Podospora</taxon>
    </lineage>
</organism>
<dbReference type="InterPro" id="IPR027520">
    <property type="entry name" value="Slx1"/>
</dbReference>
<keyword evidence="12" id="KW-1185">Reference proteome</keyword>
<reference evidence="11" key="2">
    <citation type="submission" date="2023-05" db="EMBL/GenBank/DDBJ databases">
        <authorList>
            <consortium name="Lawrence Berkeley National Laboratory"/>
            <person name="Steindorff A."/>
            <person name="Hensen N."/>
            <person name="Bonometti L."/>
            <person name="Westerberg I."/>
            <person name="Brannstrom I.O."/>
            <person name="Guillou S."/>
            <person name="Cros-Aarteil S."/>
            <person name="Calhoun S."/>
            <person name="Haridas S."/>
            <person name="Kuo A."/>
            <person name="Mondo S."/>
            <person name="Pangilinan J."/>
            <person name="Riley R."/>
            <person name="Labutti K."/>
            <person name="Andreopoulos B."/>
            <person name="Lipzen A."/>
            <person name="Chen C."/>
            <person name="Yanf M."/>
            <person name="Daum C."/>
            <person name="Ng V."/>
            <person name="Clum A."/>
            <person name="Ohm R."/>
            <person name="Martin F."/>
            <person name="Silar P."/>
            <person name="Natvig D."/>
            <person name="Lalanne C."/>
            <person name="Gautier V."/>
            <person name="Ament-Velasquez S.L."/>
            <person name="Kruys A."/>
            <person name="Hutchinson M.I."/>
            <person name="Powell A.J."/>
            <person name="Barry K."/>
            <person name="Miller A.N."/>
            <person name="Grigoriev I.V."/>
            <person name="Debuchy R."/>
            <person name="Gladieux P."/>
            <person name="Thoren M.H."/>
            <person name="Johannesson H."/>
        </authorList>
    </citation>
    <scope>NUCLEOTIDE SEQUENCE</scope>
    <source>
        <strain evidence="11">PSN309</strain>
    </source>
</reference>
<evidence type="ECO:0000256" key="6">
    <source>
        <dbReference type="ARBA" id="ARBA00023204"/>
    </source>
</evidence>
<reference evidence="11" key="1">
    <citation type="journal article" date="2023" name="Mol. Phylogenet. Evol.">
        <title>Genome-scale phylogeny and comparative genomics of the fungal order Sordariales.</title>
        <authorList>
            <person name="Hensen N."/>
            <person name="Bonometti L."/>
            <person name="Westerberg I."/>
            <person name="Brannstrom I.O."/>
            <person name="Guillou S."/>
            <person name="Cros-Aarteil S."/>
            <person name="Calhoun S."/>
            <person name="Haridas S."/>
            <person name="Kuo A."/>
            <person name="Mondo S."/>
            <person name="Pangilinan J."/>
            <person name="Riley R."/>
            <person name="LaButti K."/>
            <person name="Andreopoulos B."/>
            <person name="Lipzen A."/>
            <person name="Chen C."/>
            <person name="Yan M."/>
            <person name="Daum C."/>
            <person name="Ng V."/>
            <person name="Clum A."/>
            <person name="Steindorff A."/>
            <person name="Ohm R.A."/>
            <person name="Martin F."/>
            <person name="Silar P."/>
            <person name="Natvig D.O."/>
            <person name="Lalanne C."/>
            <person name="Gautier V."/>
            <person name="Ament-Velasquez S.L."/>
            <person name="Kruys A."/>
            <person name="Hutchinson M.I."/>
            <person name="Powell A.J."/>
            <person name="Barry K."/>
            <person name="Miller A.N."/>
            <person name="Grigoriev I.V."/>
            <person name="Debuchy R."/>
            <person name="Gladieux P."/>
            <person name="Hiltunen Thoren M."/>
            <person name="Johannesson H."/>
        </authorList>
    </citation>
    <scope>NUCLEOTIDE SEQUENCE</scope>
    <source>
        <strain evidence="11">PSN309</strain>
    </source>
</reference>
<dbReference type="Pfam" id="PF01541">
    <property type="entry name" value="GIY-YIG"/>
    <property type="match status" value="1"/>
</dbReference>
<keyword evidence="7 8" id="KW-0539">Nucleus</keyword>
<keyword evidence="3 8" id="KW-0227">DNA damage</keyword>
<comment type="function">
    <text evidence="8">Catalytic subunit of the SLX1-SLX4 structure-specific endonuclease that resolves DNA secondary structures generated during DNA repair and recombination. Has endonuclease activity towards branched DNA substrates, introducing single-strand cuts in duplex DNA close to junctions with ss-DNA.</text>
</comment>
<evidence type="ECO:0000259" key="10">
    <source>
        <dbReference type="PROSITE" id="PS50164"/>
    </source>
</evidence>
<feature type="domain" description="GIY-YIG" evidence="10">
    <location>
        <begin position="10"/>
        <end position="92"/>
    </location>
</feature>
<dbReference type="InterPro" id="IPR035901">
    <property type="entry name" value="GIY-YIG_endonuc_sf"/>
</dbReference>
<name>A0AAN6WWX1_9PEZI</name>
<evidence type="ECO:0000256" key="9">
    <source>
        <dbReference type="SAM" id="MobiDB-lite"/>
    </source>
</evidence>
<keyword evidence="6 8" id="KW-0234">DNA repair</keyword>
<dbReference type="Pfam" id="PF21202">
    <property type="entry name" value="SLX1_C"/>
    <property type="match status" value="1"/>
</dbReference>
<comment type="similarity">
    <text evidence="8">Belongs to the SLX1 family.</text>
</comment>
<dbReference type="PANTHER" id="PTHR20208">
    <property type="entry name" value="STRUCTURE-SPECIFIC ENDONUCLEASE SUBUNIT SLX1"/>
    <property type="match status" value="1"/>
</dbReference>
<dbReference type="GO" id="GO:0033557">
    <property type="term" value="C:Slx1-Slx4 complex"/>
    <property type="evidence" value="ECO:0007669"/>
    <property type="project" value="UniProtKB-UniRule"/>
</dbReference>
<feature type="region of interest" description="Disordered" evidence="9">
    <location>
        <begin position="167"/>
        <end position="202"/>
    </location>
</feature>
<dbReference type="PANTHER" id="PTHR20208:SF10">
    <property type="entry name" value="STRUCTURE-SPECIFIC ENDONUCLEASE SUBUNIT SLX1"/>
    <property type="match status" value="1"/>
</dbReference>
<evidence type="ECO:0000256" key="5">
    <source>
        <dbReference type="ARBA" id="ARBA00023172"/>
    </source>
</evidence>
<dbReference type="Gene3D" id="3.40.1440.10">
    <property type="entry name" value="GIY-YIG endonuclease"/>
    <property type="match status" value="1"/>
</dbReference>
<comment type="subunit">
    <text evidence="8">Forms a heterodimer with SLX4.</text>
</comment>
<dbReference type="EMBL" id="MU864379">
    <property type="protein sequence ID" value="KAK4189148.1"/>
    <property type="molecule type" value="Genomic_DNA"/>
</dbReference>
<dbReference type="SUPFAM" id="SSF82771">
    <property type="entry name" value="GIY-YIG endonuclease"/>
    <property type="match status" value="1"/>
</dbReference>
<keyword evidence="2 8" id="KW-0255">Endonuclease</keyword>
<gene>
    <name evidence="11" type="ORF">QBC35DRAFT_494372</name>
</gene>
<feature type="compositionally biased region" description="Basic residues" evidence="9">
    <location>
        <begin position="325"/>
        <end position="336"/>
    </location>
</feature>
<dbReference type="AlphaFoldDB" id="A0AAN6WWX1"/>
<dbReference type="InterPro" id="IPR050381">
    <property type="entry name" value="SLX1_endonuclease"/>
</dbReference>
<keyword evidence="4 8" id="KW-0378">Hydrolase</keyword>
<protein>
    <recommendedName>
        <fullName evidence="10">GIY-YIG domain-containing protein</fullName>
    </recommendedName>
</protein>
<dbReference type="Gene3D" id="3.30.40.10">
    <property type="entry name" value="Zinc/RING finger domain, C3HC4 (zinc finger)"/>
    <property type="match status" value="1"/>
</dbReference>
<dbReference type="PROSITE" id="PS50164">
    <property type="entry name" value="GIY_YIG"/>
    <property type="match status" value="1"/>
</dbReference>
<comment type="subcellular location">
    <subcellularLocation>
        <location evidence="8">Nucleus</location>
    </subcellularLocation>
</comment>
<comment type="caution">
    <text evidence="8">Lacks conserved residue(s) required for the propagation of feature annotation.</text>
</comment>
<feature type="region of interest" description="Disordered" evidence="9">
    <location>
        <begin position="316"/>
        <end position="346"/>
    </location>
</feature>
<dbReference type="InterPro" id="IPR000305">
    <property type="entry name" value="GIY-YIG_endonuc"/>
</dbReference>
<feature type="compositionally biased region" description="Basic and acidic residues" evidence="9">
    <location>
        <begin position="190"/>
        <end position="202"/>
    </location>
</feature>
<evidence type="ECO:0000313" key="11">
    <source>
        <dbReference type="EMBL" id="KAK4189148.1"/>
    </source>
</evidence>
<dbReference type="Proteomes" id="UP001302126">
    <property type="component" value="Unassembled WGS sequence"/>
</dbReference>
<proteinExistence type="inferred from homology"/>